<dbReference type="HOGENOM" id="CLU_1137163_0_0_0"/>
<dbReference type="Proteomes" id="UP000054010">
    <property type="component" value="Unassembled WGS sequence"/>
</dbReference>
<dbReference type="PROSITE" id="PS51371">
    <property type="entry name" value="CBS"/>
    <property type="match status" value="1"/>
</dbReference>
<accession>E1II69</accession>
<evidence type="ECO:0000256" key="1">
    <source>
        <dbReference type="PROSITE-ProRule" id="PRU00703"/>
    </source>
</evidence>
<dbReference type="Gene3D" id="3.10.580.10">
    <property type="entry name" value="CBS-domain"/>
    <property type="match status" value="1"/>
</dbReference>
<keyword evidence="1" id="KW-0129">CBS domain</keyword>
<dbReference type="InterPro" id="IPR000644">
    <property type="entry name" value="CBS_dom"/>
</dbReference>
<dbReference type="OrthoDB" id="9783590at2"/>
<keyword evidence="4" id="KW-1185">Reference proteome</keyword>
<evidence type="ECO:0000313" key="4">
    <source>
        <dbReference type="Proteomes" id="UP000054010"/>
    </source>
</evidence>
<dbReference type="InterPro" id="IPR046342">
    <property type="entry name" value="CBS_dom_sf"/>
</dbReference>
<dbReference type="SUPFAM" id="SSF54631">
    <property type="entry name" value="CBS-domain pair"/>
    <property type="match status" value="1"/>
</dbReference>
<sequence length="244" mass="26973">MSEHSIIGSFARRLAHLRGLLARDPAEAGDQGLKLLEEYLEYEAVEVGYHQEHGSIGRYTSWLRRRGPIRDELLDRAEVYAQIRNCLAHSYGLQTSPDLAAEVIEFLGVLIHQEANTAAQMMSRHIRSVDETSRLADARDTMLREGFGRLPVLRGQTVVALLSERDLVVADLIPGGKADGMTVAEALTPQSRRRFGVIAADASQTAVVEALRRPGIDALIVTRDGQRNQAPLGIITHADVLYRM</sequence>
<dbReference type="Pfam" id="PF00571">
    <property type="entry name" value="CBS"/>
    <property type="match status" value="2"/>
</dbReference>
<dbReference type="STRING" id="765420.OSCT_3020"/>
<feature type="domain" description="CBS" evidence="2">
    <location>
        <begin position="122"/>
        <end position="180"/>
    </location>
</feature>
<protein>
    <submittedName>
        <fullName evidence="3">CBS domain-containing protein</fullName>
    </submittedName>
</protein>
<dbReference type="CDD" id="cd02205">
    <property type="entry name" value="CBS_pair_SF"/>
    <property type="match status" value="1"/>
</dbReference>
<reference evidence="3 4" key="1">
    <citation type="journal article" date="2011" name="J. Bacteriol.">
        <title>Draft genome sequence of the anoxygenic filamentous phototrophic bacterium Oscillochloris trichoides subsp. DG-6.</title>
        <authorList>
            <person name="Kuznetsov B.B."/>
            <person name="Ivanovsky R.N."/>
            <person name="Keppen O.I."/>
            <person name="Sukhacheva M.V."/>
            <person name="Bumazhkin B.K."/>
            <person name="Patutina E.O."/>
            <person name="Beletsky A.V."/>
            <person name="Mardanov A.V."/>
            <person name="Baslerov R.V."/>
            <person name="Panteleeva A.N."/>
            <person name="Kolganova T.V."/>
            <person name="Ravin N.V."/>
            <person name="Skryabin K.G."/>
        </authorList>
    </citation>
    <scope>NUCLEOTIDE SEQUENCE [LARGE SCALE GENOMIC DNA]</scope>
    <source>
        <strain evidence="3 4">DG-6</strain>
    </source>
</reference>
<evidence type="ECO:0000259" key="2">
    <source>
        <dbReference type="PROSITE" id="PS51371"/>
    </source>
</evidence>
<proteinExistence type="predicted"/>
<gene>
    <name evidence="3" type="ORF">OSCT_3020</name>
</gene>
<dbReference type="EMBL" id="ADVR01000123">
    <property type="protein sequence ID" value="EFO79097.1"/>
    <property type="molecule type" value="Genomic_DNA"/>
</dbReference>
<dbReference type="AlphaFoldDB" id="E1II69"/>
<comment type="caution">
    <text evidence="3">The sequence shown here is derived from an EMBL/GenBank/DDBJ whole genome shotgun (WGS) entry which is preliminary data.</text>
</comment>
<dbReference type="eggNOG" id="COG0517">
    <property type="taxonomic scope" value="Bacteria"/>
</dbReference>
<evidence type="ECO:0000313" key="3">
    <source>
        <dbReference type="EMBL" id="EFO79097.1"/>
    </source>
</evidence>
<organism evidence="3 4">
    <name type="scientific">Oscillochloris trichoides DG-6</name>
    <dbReference type="NCBI Taxonomy" id="765420"/>
    <lineage>
        <taxon>Bacteria</taxon>
        <taxon>Bacillati</taxon>
        <taxon>Chloroflexota</taxon>
        <taxon>Chloroflexia</taxon>
        <taxon>Chloroflexales</taxon>
        <taxon>Chloroflexineae</taxon>
        <taxon>Oscillochloridaceae</taxon>
        <taxon>Oscillochloris</taxon>
    </lineage>
</organism>
<name>E1II69_9CHLR</name>